<dbReference type="Proteomes" id="UP001165064">
    <property type="component" value="Unassembled WGS sequence"/>
</dbReference>
<proteinExistence type="predicted"/>
<accession>A0ACB5U3F8</accession>
<evidence type="ECO:0000313" key="1">
    <source>
        <dbReference type="EMBL" id="GMF00658.1"/>
    </source>
</evidence>
<organism evidence="1 2">
    <name type="scientific">Ambrosiozyma monospora</name>
    <name type="common">Yeast</name>
    <name type="synonym">Endomycopsis monosporus</name>
    <dbReference type="NCBI Taxonomy" id="43982"/>
    <lineage>
        <taxon>Eukaryota</taxon>
        <taxon>Fungi</taxon>
        <taxon>Dikarya</taxon>
        <taxon>Ascomycota</taxon>
        <taxon>Saccharomycotina</taxon>
        <taxon>Pichiomycetes</taxon>
        <taxon>Pichiales</taxon>
        <taxon>Pichiaceae</taxon>
        <taxon>Ambrosiozyma</taxon>
    </lineage>
</organism>
<comment type="caution">
    <text evidence="1">The sequence shown here is derived from an EMBL/GenBank/DDBJ whole genome shotgun (WGS) entry which is preliminary data.</text>
</comment>
<gene>
    <name evidence="1" type="ORF">Amon02_001105500</name>
</gene>
<name>A0ACB5U3F8_AMBMO</name>
<evidence type="ECO:0000313" key="2">
    <source>
        <dbReference type="Proteomes" id="UP001165064"/>
    </source>
</evidence>
<keyword evidence="2" id="KW-1185">Reference proteome</keyword>
<dbReference type="EMBL" id="BSXS01011502">
    <property type="protein sequence ID" value="GMF00658.1"/>
    <property type="molecule type" value="Genomic_DNA"/>
</dbReference>
<protein>
    <submittedName>
        <fullName evidence="1">Unnamed protein product</fullName>
    </submittedName>
</protein>
<reference evidence="1" key="1">
    <citation type="submission" date="2023-04" db="EMBL/GenBank/DDBJ databases">
        <title>Ambrosiozyma monospora NBRC 10751.</title>
        <authorList>
            <person name="Ichikawa N."/>
            <person name="Sato H."/>
            <person name="Tonouchi N."/>
        </authorList>
    </citation>
    <scope>NUCLEOTIDE SEQUENCE</scope>
    <source>
        <strain evidence="1">NBRC 10751</strain>
    </source>
</reference>
<sequence>MSGQLDYANVIVLALSHVSNIRDFFLTWGRTRNNNDNGDEITYNRSEFDLCDLFGLTVRKLWFDRLFKKHLSTSELMHLIEIKSNGKFGNSGEAPNAIADSLNSVGKTVQESVKDFFVWLVNNLNLELKNSGLKSNVFTKTIQGKLENGNGKTKKTIKFWYLTIQLPSQSLFKDSQKPVVEQFELNNLLEKLPYKIVKTPKVLILHIDRDTTQQEIIGINHLNENVVRFDPDCMNFSGKKYRLISNIIVVASSEMNSDGLEQLKIRYKVQLLDKANLQWYEIDDLKVEKIQKEFLEFNLTSLQFWEAI</sequence>